<keyword evidence="3" id="KW-1185">Reference proteome</keyword>
<sequence length="69" mass="7395">MFAEESSVNANVDPASRDNLLFDVSIIPRLDDPPPQVTTTPGASNCQQGAIPTPENGEDPVNRPPLSMY</sequence>
<evidence type="ECO:0000256" key="1">
    <source>
        <dbReference type="SAM" id="MobiDB-lite"/>
    </source>
</evidence>
<evidence type="ECO:0000313" key="2">
    <source>
        <dbReference type="EMBL" id="KAB2625940.1"/>
    </source>
</evidence>
<gene>
    <name evidence="2" type="ORF">D8674_017600</name>
</gene>
<comment type="caution">
    <text evidence="2">The sequence shown here is derived from an EMBL/GenBank/DDBJ whole genome shotgun (WGS) entry which is preliminary data.</text>
</comment>
<dbReference type="AlphaFoldDB" id="A0A5N5HK97"/>
<reference evidence="2 3" key="3">
    <citation type="submission" date="2019-11" db="EMBL/GenBank/DDBJ databases">
        <title>A de novo genome assembly of a pear dwarfing rootstock.</title>
        <authorList>
            <person name="Wang F."/>
            <person name="Wang J."/>
            <person name="Li S."/>
            <person name="Zhang Y."/>
            <person name="Fang M."/>
            <person name="Ma L."/>
            <person name="Zhao Y."/>
            <person name="Jiang S."/>
        </authorList>
    </citation>
    <scope>NUCLEOTIDE SEQUENCE [LARGE SCALE GENOMIC DNA]</scope>
    <source>
        <strain evidence="2">S2</strain>
        <tissue evidence="2">Leaf</tissue>
    </source>
</reference>
<feature type="compositionally biased region" description="Polar residues" evidence="1">
    <location>
        <begin position="37"/>
        <end position="50"/>
    </location>
</feature>
<proteinExistence type="predicted"/>
<dbReference type="EMBL" id="SMOL01000160">
    <property type="protein sequence ID" value="KAB2625940.1"/>
    <property type="molecule type" value="Genomic_DNA"/>
</dbReference>
<name>A0A5N5HK97_9ROSA</name>
<feature type="region of interest" description="Disordered" evidence="1">
    <location>
        <begin position="31"/>
        <end position="69"/>
    </location>
</feature>
<evidence type="ECO:0000313" key="3">
    <source>
        <dbReference type="Proteomes" id="UP000327157"/>
    </source>
</evidence>
<reference evidence="2 3" key="1">
    <citation type="submission" date="2019-09" db="EMBL/GenBank/DDBJ databases">
        <authorList>
            <person name="Ou C."/>
        </authorList>
    </citation>
    <scope>NUCLEOTIDE SEQUENCE [LARGE SCALE GENOMIC DNA]</scope>
    <source>
        <strain evidence="2">S2</strain>
        <tissue evidence="2">Leaf</tissue>
    </source>
</reference>
<dbReference type="Proteomes" id="UP000327157">
    <property type="component" value="Chromosome 16"/>
</dbReference>
<organism evidence="2 3">
    <name type="scientific">Pyrus ussuriensis x Pyrus communis</name>
    <dbReference type="NCBI Taxonomy" id="2448454"/>
    <lineage>
        <taxon>Eukaryota</taxon>
        <taxon>Viridiplantae</taxon>
        <taxon>Streptophyta</taxon>
        <taxon>Embryophyta</taxon>
        <taxon>Tracheophyta</taxon>
        <taxon>Spermatophyta</taxon>
        <taxon>Magnoliopsida</taxon>
        <taxon>eudicotyledons</taxon>
        <taxon>Gunneridae</taxon>
        <taxon>Pentapetalae</taxon>
        <taxon>rosids</taxon>
        <taxon>fabids</taxon>
        <taxon>Rosales</taxon>
        <taxon>Rosaceae</taxon>
        <taxon>Amygdaloideae</taxon>
        <taxon>Maleae</taxon>
        <taxon>Pyrus</taxon>
    </lineage>
</organism>
<protein>
    <submittedName>
        <fullName evidence="2">Uncharacterized protein</fullName>
    </submittedName>
</protein>
<accession>A0A5N5HK97</accession>
<reference evidence="3" key="2">
    <citation type="submission" date="2019-10" db="EMBL/GenBank/DDBJ databases">
        <title>A de novo genome assembly of a pear dwarfing rootstock.</title>
        <authorList>
            <person name="Wang F."/>
            <person name="Wang J."/>
            <person name="Li S."/>
            <person name="Zhang Y."/>
            <person name="Fang M."/>
            <person name="Ma L."/>
            <person name="Zhao Y."/>
            <person name="Jiang S."/>
        </authorList>
    </citation>
    <scope>NUCLEOTIDE SEQUENCE [LARGE SCALE GENOMIC DNA]</scope>
</reference>